<keyword evidence="4" id="KW-1185">Reference proteome</keyword>
<feature type="region of interest" description="Disordered" evidence="1">
    <location>
        <begin position="131"/>
        <end position="182"/>
    </location>
</feature>
<reference evidence="3" key="3">
    <citation type="submission" date="2018-08" db="UniProtKB">
        <authorList>
            <consortium name="EnsemblPlants"/>
        </authorList>
    </citation>
    <scope>IDENTIFICATION</scope>
    <source>
        <strain evidence="3">cv. Bd21</strain>
    </source>
</reference>
<dbReference type="Proteomes" id="UP000008810">
    <property type="component" value="Chromosome 4"/>
</dbReference>
<proteinExistence type="predicted"/>
<reference evidence="2" key="2">
    <citation type="submission" date="2017-06" db="EMBL/GenBank/DDBJ databases">
        <title>WGS assembly of Brachypodium distachyon.</title>
        <authorList>
            <consortium name="The International Brachypodium Initiative"/>
            <person name="Lucas S."/>
            <person name="Harmon-Smith M."/>
            <person name="Lail K."/>
            <person name="Tice H."/>
            <person name="Grimwood J."/>
            <person name="Bruce D."/>
            <person name="Barry K."/>
            <person name="Shu S."/>
            <person name="Lindquist E."/>
            <person name="Wang M."/>
            <person name="Pitluck S."/>
            <person name="Vogel J.P."/>
            <person name="Garvin D.F."/>
            <person name="Mockler T.C."/>
            <person name="Schmutz J."/>
            <person name="Rokhsar D."/>
            <person name="Bevan M.W."/>
        </authorList>
    </citation>
    <scope>NUCLEOTIDE SEQUENCE</scope>
    <source>
        <strain evidence="2">Bd21</strain>
    </source>
</reference>
<dbReference type="AlphaFoldDB" id="A0A0Q3IQP5"/>
<dbReference type="Gramene" id="KQJ88584">
    <property type="protein sequence ID" value="KQJ88584"/>
    <property type="gene ID" value="BRADI_4g19637v3"/>
</dbReference>
<dbReference type="FunCoup" id="A0A0Q3IQP5">
    <property type="interactions" value="10"/>
</dbReference>
<evidence type="ECO:0000313" key="3">
    <source>
        <dbReference type="EnsemblPlants" id="KQJ88584"/>
    </source>
</evidence>
<accession>A0A0Q3IQP5</accession>
<dbReference type="EnsemblPlants" id="KQJ88584">
    <property type="protein sequence ID" value="KQJ88584"/>
    <property type="gene ID" value="BRADI_4g19637v3"/>
</dbReference>
<organism evidence="2">
    <name type="scientific">Brachypodium distachyon</name>
    <name type="common">Purple false brome</name>
    <name type="synonym">Trachynia distachya</name>
    <dbReference type="NCBI Taxonomy" id="15368"/>
    <lineage>
        <taxon>Eukaryota</taxon>
        <taxon>Viridiplantae</taxon>
        <taxon>Streptophyta</taxon>
        <taxon>Embryophyta</taxon>
        <taxon>Tracheophyta</taxon>
        <taxon>Spermatophyta</taxon>
        <taxon>Magnoliopsida</taxon>
        <taxon>Liliopsida</taxon>
        <taxon>Poales</taxon>
        <taxon>Poaceae</taxon>
        <taxon>BOP clade</taxon>
        <taxon>Pooideae</taxon>
        <taxon>Stipodae</taxon>
        <taxon>Brachypodieae</taxon>
        <taxon>Brachypodium</taxon>
    </lineage>
</organism>
<reference evidence="2 3" key="1">
    <citation type="journal article" date="2010" name="Nature">
        <title>Genome sequencing and analysis of the model grass Brachypodium distachyon.</title>
        <authorList>
            <consortium name="International Brachypodium Initiative"/>
        </authorList>
    </citation>
    <scope>NUCLEOTIDE SEQUENCE [LARGE SCALE GENOMIC DNA]</scope>
    <source>
        <strain evidence="2 3">Bd21</strain>
    </source>
</reference>
<dbReference type="PANTHER" id="PTHR34835">
    <property type="entry name" value="OS07G0283600 PROTEIN-RELATED"/>
    <property type="match status" value="1"/>
</dbReference>
<name>A0A0Q3IQP5_BRADI</name>
<dbReference type="EMBL" id="CM000883">
    <property type="protein sequence ID" value="KQJ88584.1"/>
    <property type="molecule type" value="Genomic_DNA"/>
</dbReference>
<dbReference type="PANTHER" id="PTHR34835:SF62">
    <property type="entry name" value="AMINOTRANSFERASE-LIKE PLANT MOBILE DOMAIN-CONTAINING PROTEIN"/>
    <property type="match status" value="1"/>
</dbReference>
<protein>
    <submittedName>
        <fullName evidence="2 3">Uncharacterized protein</fullName>
    </submittedName>
</protein>
<dbReference type="InParanoid" id="A0A0Q3IQP5"/>
<evidence type="ECO:0000313" key="2">
    <source>
        <dbReference type="EMBL" id="KQJ88584.1"/>
    </source>
</evidence>
<evidence type="ECO:0000256" key="1">
    <source>
        <dbReference type="SAM" id="MobiDB-lite"/>
    </source>
</evidence>
<gene>
    <name evidence="2" type="ORF">BRADI_4g19637v3</name>
</gene>
<dbReference type="OrthoDB" id="694371at2759"/>
<evidence type="ECO:0000313" key="4">
    <source>
        <dbReference type="Proteomes" id="UP000008810"/>
    </source>
</evidence>
<feature type="compositionally biased region" description="Basic and acidic residues" evidence="1">
    <location>
        <begin position="150"/>
        <end position="170"/>
    </location>
</feature>
<feature type="compositionally biased region" description="Polar residues" evidence="1">
    <location>
        <begin position="171"/>
        <end position="182"/>
    </location>
</feature>
<sequence>MEPSAGKGEREEKAPGAGGWLLDLHRGRLVAAAGRVTGVGESGWDRSGWRGDRSGGVGGNWPPLHFVSVLAAPPEPPPPRLGAPCAPPRLGRLSGASSRSLRAQELLRIVNLTGRSNLLVALPFGPFSASTKRTGEFRDNRTSASAPGWTDDKVQMGEEIREDSVPKSDNDNGNQMNTSHGATSRGSVKLVYSVIASFDQKKKDIVKGIRVDEPTKSIVVDKARVYKFGECDVHNVFGVPAAGRDVRDKSLDRKEGTSLKAAEAILLKEYGETMDQLEIDAFKTAFIVFVMGHLFPLTTEHNYCSIEYWPALVDPNMIDSFNSAKYIIEELCNAATMLKSDIRKHISVSNMTGCSLFLQVFYLDSVKLGELNIPDGTFPRIKDITMEKLKLMIAADI</sequence>